<sequence length="101" mass="11482">MCKATGAGSAVSDVIIENDRARVTRWCFSKRDDNTGWHVHEHDYLVIPLHDGVLDIRDGQGNITRSELRVSVPYFGKRGVEHDVSSPNDFEFAFIEVEFFV</sequence>
<name>A0A0F9DUX5_9ZZZZ</name>
<accession>A0A0F9DUX5</accession>
<dbReference type="AlphaFoldDB" id="A0A0F9DUX5"/>
<gene>
    <name evidence="1" type="ORF">LCGC14_2152950</name>
</gene>
<reference evidence="1" key="1">
    <citation type="journal article" date="2015" name="Nature">
        <title>Complex archaea that bridge the gap between prokaryotes and eukaryotes.</title>
        <authorList>
            <person name="Spang A."/>
            <person name="Saw J.H."/>
            <person name="Jorgensen S.L."/>
            <person name="Zaremba-Niedzwiedzka K."/>
            <person name="Martijn J."/>
            <person name="Lind A.E."/>
            <person name="van Eijk R."/>
            <person name="Schleper C."/>
            <person name="Guy L."/>
            <person name="Ettema T.J."/>
        </authorList>
    </citation>
    <scope>NUCLEOTIDE SEQUENCE</scope>
</reference>
<dbReference type="EMBL" id="LAZR01027467">
    <property type="protein sequence ID" value="KKL65643.1"/>
    <property type="molecule type" value="Genomic_DNA"/>
</dbReference>
<evidence type="ECO:0000313" key="1">
    <source>
        <dbReference type="EMBL" id="KKL65643.1"/>
    </source>
</evidence>
<organism evidence="1">
    <name type="scientific">marine sediment metagenome</name>
    <dbReference type="NCBI Taxonomy" id="412755"/>
    <lineage>
        <taxon>unclassified sequences</taxon>
        <taxon>metagenomes</taxon>
        <taxon>ecological metagenomes</taxon>
    </lineage>
</organism>
<protein>
    <recommendedName>
        <fullName evidence="2">Cupin 2 conserved barrel domain-containing protein</fullName>
    </recommendedName>
</protein>
<comment type="caution">
    <text evidence="1">The sequence shown here is derived from an EMBL/GenBank/DDBJ whole genome shotgun (WGS) entry which is preliminary data.</text>
</comment>
<dbReference type="Gene3D" id="2.60.120.10">
    <property type="entry name" value="Jelly Rolls"/>
    <property type="match status" value="1"/>
</dbReference>
<dbReference type="InterPro" id="IPR014710">
    <property type="entry name" value="RmlC-like_jellyroll"/>
</dbReference>
<evidence type="ECO:0008006" key="2">
    <source>
        <dbReference type="Google" id="ProtNLM"/>
    </source>
</evidence>
<proteinExistence type="predicted"/>